<gene>
    <name evidence="2" type="ORF">LIER_12682</name>
</gene>
<protein>
    <submittedName>
        <fullName evidence="2">Uncharacterized protein</fullName>
    </submittedName>
</protein>
<organism evidence="2 3">
    <name type="scientific">Lithospermum erythrorhizon</name>
    <name type="common">Purple gromwell</name>
    <name type="synonym">Lithospermum officinale var. erythrorhizon</name>
    <dbReference type="NCBI Taxonomy" id="34254"/>
    <lineage>
        <taxon>Eukaryota</taxon>
        <taxon>Viridiplantae</taxon>
        <taxon>Streptophyta</taxon>
        <taxon>Embryophyta</taxon>
        <taxon>Tracheophyta</taxon>
        <taxon>Spermatophyta</taxon>
        <taxon>Magnoliopsida</taxon>
        <taxon>eudicotyledons</taxon>
        <taxon>Gunneridae</taxon>
        <taxon>Pentapetalae</taxon>
        <taxon>asterids</taxon>
        <taxon>lamiids</taxon>
        <taxon>Boraginales</taxon>
        <taxon>Boraginaceae</taxon>
        <taxon>Boraginoideae</taxon>
        <taxon>Lithospermeae</taxon>
        <taxon>Lithospermum</taxon>
    </lineage>
</organism>
<dbReference type="EMBL" id="BAABME010002475">
    <property type="protein sequence ID" value="GAA0154806.1"/>
    <property type="molecule type" value="Genomic_DNA"/>
</dbReference>
<evidence type="ECO:0000256" key="1">
    <source>
        <dbReference type="ARBA" id="ARBA00044504"/>
    </source>
</evidence>
<dbReference type="AlphaFoldDB" id="A0AAV3PVS5"/>
<comment type="caution">
    <text evidence="2">The sequence shown here is derived from an EMBL/GenBank/DDBJ whole genome shotgun (WGS) entry which is preliminary data.</text>
</comment>
<dbReference type="InterPro" id="IPR036259">
    <property type="entry name" value="MFS_trans_sf"/>
</dbReference>
<keyword evidence="3" id="KW-1185">Reference proteome</keyword>
<evidence type="ECO:0000313" key="3">
    <source>
        <dbReference type="Proteomes" id="UP001454036"/>
    </source>
</evidence>
<evidence type="ECO:0000313" key="2">
    <source>
        <dbReference type="EMBL" id="GAA0154806.1"/>
    </source>
</evidence>
<sequence length="147" mass="16807">MVMSDYNTFFEEQAKNLDCQLGSIEVPLPILLVIQDSVAKTIFNQLYLHYPSNSFPGKYAVTIRVSVSMIFSLLCCTTAAKMEGKRLHVLRRRDLLDKTDADVPSPMKLSAFFMVGNISEIRGKVNWFQPTINESPLDNYFMEARWS</sequence>
<name>A0AAV3PVS5_LITER</name>
<proteinExistence type="inferred from homology"/>
<comment type="similarity">
    <text evidence="1">Belongs to the major facilitator superfamily. Phosphate:H(+) symporter (TC 2.A.1.9) family.</text>
</comment>
<dbReference type="Gene3D" id="1.20.1250.20">
    <property type="entry name" value="MFS general substrate transporter like domains"/>
    <property type="match status" value="1"/>
</dbReference>
<reference evidence="2 3" key="1">
    <citation type="submission" date="2024-01" db="EMBL/GenBank/DDBJ databases">
        <title>The complete chloroplast genome sequence of Lithospermum erythrorhizon: insights into the phylogenetic relationship among Boraginaceae species and the maternal lineages of purple gromwells.</title>
        <authorList>
            <person name="Okada T."/>
            <person name="Watanabe K."/>
        </authorList>
    </citation>
    <scope>NUCLEOTIDE SEQUENCE [LARGE SCALE GENOMIC DNA]</scope>
</reference>
<dbReference type="Proteomes" id="UP001454036">
    <property type="component" value="Unassembled WGS sequence"/>
</dbReference>
<accession>A0AAV3PVS5</accession>